<dbReference type="EMBL" id="WTYS01000001">
    <property type="protein sequence ID" value="MXO55828.1"/>
    <property type="molecule type" value="Genomic_DNA"/>
</dbReference>
<organism evidence="1 2">
    <name type="scientific">Pontixanthobacter gangjinensis</name>
    <dbReference type="NCBI Taxonomy" id="1028742"/>
    <lineage>
        <taxon>Bacteria</taxon>
        <taxon>Pseudomonadati</taxon>
        <taxon>Pseudomonadota</taxon>
        <taxon>Alphaproteobacteria</taxon>
        <taxon>Sphingomonadales</taxon>
        <taxon>Erythrobacteraceae</taxon>
        <taxon>Pontixanthobacter</taxon>
    </lineage>
</organism>
<dbReference type="RefSeq" id="WP_160597106.1">
    <property type="nucleotide sequence ID" value="NZ_WTYS01000001.1"/>
</dbReference>
<dbReference type="AlphaFoldDB" id="A0A6I4SK56"/>
<sequence length="166" mass="18756">MANLTEEQKTSIVSMLACFRKPSEIIRCFQLEFGITINHKQIGRYDPTRPYFAGGKKWRAIFAVRRETYLCDVSAVPIAHQAYRLSLLQEGVEMAKRAGNWKLVAKLAEQAAKEVGGVLTNRNNLNVDEHGPSTRDFSLKDRQAALAEIIGRTKVALRERDEEAVH</sequence>
<evidence type="ECO:0000313" key="1">
    <source>
        <dbReference type="EMBL" id="MXO55828.1"/>
    </source>
</evidence>
<keyword evidence="2" id="KW-1185">Reference proteome</keyword>
<comment type="caution">
    <text evidence="1">The sequence shown here is derived from an EMBL/GenBank/DDBJ whole genome shotgun (WGS) entry which is preliminary data.</text>
</comment>
<gene>
    <name evidence="1" type="ORF">GRI36_02930</name>
</gene>
<reference evidence="1 2" key="1">
    <citation type="submission" date="2019-12" db="EMBL/GenBank/DDBJ databases">
        <title>Genomic-based taxomic classification of the family Erythrobacteraceae.</title>
        <authorList>
            <person name="Xu L."/>
        </authorList>
    </citation>
    <scope>NUCLEOTIDE SEQUENCE [LARGE SCALE GENOMIC DNA]</scope>
    <source>
        <strain evidence="1 2">JCM 17802</strain>
    </source>
</reference>
<dbReference type="Proteomes" id="UP000468943">
    <property type="component" value="Unassembled WGS sequence"/>
</dbReference>
<proteinExistence type="predicted"/>
<dbReference type="Pfam" id="PF10045">
    <property type="entry name" value="DUF2280"/>
    <property type="match status" value="1"/>
</dbReference>
<name>A0A6I4SK56_9SPHN</name>
<dbReference type="InterPro" id="IPR018738">
    <property type="entry name" value="DUF2280"/>
</dbReference>
<protein>
    <submittedName>
        <fullName evidence="1">DUF2280 domain-containing protein</fullName>
    </submittedName>
</protein>
<evidence type="ECO:0000313" key="2">
    <source>
        <dbReference type="Proteomes" id="UP000468943"/>
    </source>
</evidence>
<dbReference type="OrthoDB" id="7433432at2"/>
<accession>A0A6I4SK56</accession>